<dbReference type="Proteomes" id="UP000703269">
    <property type="component" value="Unassembled WGS sequence"/>
</dbReference>
<feature type="region of interest" description="Disordered" evidence="1">
    <location>
        <begin position="308"/>
        <end position="328"/>
    </location>
</feature>
<evidence type="ECO:0000256" key="1">
    <source>
        <dbReference type="SAM" id="MobiDB-lite"/>
    </source>
</evidence>
<feature type="compositionally biased region" description="Basic residues" evidence="1">
    <location>
        <begin position="112"/>
        <end position="121"/>
    </location>
</feature>
<feature type="region of interest" description="Disordered" evidence="1">
    <location>
        <begin position="211"/>
        <end position="265"/>
    </location>
</feature>
<protein>
    <submittedName>
        <fullName evidence="2">Uncharacterized protein</fullName>
    </submittedName>
</protein>
<dbReference type="AlphaFoldDB" id="A0A9P3LCG2"/>
<accession>A0A9P3LCG2</accession>
<feature type="compositionally biased region" description="Low complexity" evidence="1">
    <location>
        <begin position="224"/>
        <end position="243"/>
    </location>
</feature>
<dbReference type="EMBL" id="BPQB01000013">
    <property type="protein sequence ID" value="GJE89544.1"/>
    <property type="molecule type" value="Genomic_DNA"/>
</dbReference>
<evidence type="ECO:0000313" key="3">
    <source>
        <dbReference type="Proteomes" id="UP000703269"/>
    </source>
</evidence>
<gene>
    <name evidence="2" type="ORF">PsYK624_056470</name>
</gene>
<sequence length="372" mass="39164">MIYGFHRSVRSSPDSLYLSKSSHATKTMYGPAVRQRWTEPSLKPVPADATIRRLNTSQKAHFFQMNSVCPIRGMDPDEGRRPMPEREFSSRLPWCSSVTSHARVRCLVPSARRGHSGRARTPHCDTGPASRQGLAHPPSDAPPSRTRPRFAARSVMRAHGAAHGRASGFARLARVSPRGAAWAPAGAQQQPTPPHGAAPALAVLCYRRAPARPRDPGRAHPHGHPGVSAAHTSGSSTGSPAHGEGPRSKGPRARQQQGLQGLQGPGGLRLLMTIARACAGRIAAAPIWRRTSPPQGSSGLGTRTRVRAPAAHATAGDAALRGVPPRRGPWPLQRGAAAAARGGDYTTCLSGRCTGGAGLAGGGACPARERRL</sequence>
<feature type="region of interest" description="Disordered" evidence="1">
    <location>
        <begin position="112"/>
        <end position="148"/>
    </location>
</feature>
<organism evidence="2 3">
    <name type="scientific">Phanerochaete sordida</name>
    <dbReference type="NCBI Taxonomy" id="48140"/>
    <lineage>
        <taxon>Eukaryota</taxon>
        <taxon>Fungi</taxon>
        <taxon>Dikarya</taxon>
        <taxon>Basidiomycota</taxon>
        <taxon>Agaricomycotina</taxon>
        <taxon>Agaricomycetes</taxon>
        <taxon>Polyporales</taxon>
        <taxon>Phanerochaetaceae</taxon>
        <taxon>Phanerochaete</taxon>
    </lineage>
</organism>
<evidence type="ECO:0000313" key="2">
    <source>
        <dbReference type="EMBL" id="GJE89544.1"/>
    </source>
</evidence>
<proteinExistence type="predicted"/>
<feature type="compositionally biased region" description="Low complexity" evidence="1">
    <location>
        <begin position="308"/>
        <end position="319"/>
    </location>
</feature>
<comment type="caution">
    <text evidence="2">The sequence shown here is derived from an EMBL/GenBank/DDBJ whole genome shotgun (WGS) entry which is preliminary data.</text>
</comment>
<reference evidence="2 3" key="1">
    <citation type="submission" date="2021-08" db="EMBL/GenBank/DDBJ databases">
        <title>Draft Genome Sequence of Phanerochaete sordida strain YK-624.</title>
        <authorList>
            <person name="Mori T."/>
            <person name="Dohra H."/>
            <person name="Suzuki T."/>
            <person name="Kawagishi H."/>
            <person name="Hirai H."/>
        </authorList>
    </citation>
    <scope>NUCLEOTIDE SEQUENCE [LARGE SCALE GENOMIC DNA]</scope>
    <source>
        <strain evidence="2 3">YK-624</strain>
    </source>
</reference>
<keyword evidence="3" id="KW-1185">Reference proteome</keyword>
<name>A0A9P3LCG2_9APHY</name>